<feature type="domain" description="SPOR" evidence="6">
    <location>
        <begin position="295"/>
        <end position="374"/>
    </location>
</feature>
<evidence type="ECO:0000256" key="3">
    <source>
        <dbReference type="ARBA" id="ARBA00023316"/>
    </source>
</evidence>
<keyword evidence="2 4" id="KW-0456">Lyase</keyword>
<dbReference type="NCBIfam" id="TIGR00413">
    <property type="entry name" value="rlpA"/>
    <property type="match status" value="1"/>
</dbReference>
<dbReference type="InterPro" id="IPR036680">
    <property type="entry name" value="SPOR-like_sf"/>
</dbReference>
<dbReference type="PROSITE" id="PS51724">
    <property type="entry name" value="SPOR"/>
    <property type="match status" value="1"/>
</dbReference>
<evidence type="ECO:0000313" key="7">
    <source>
        <dbReference type="EMBL" id="NML26298.1"/>
    </source>
</evidence>
<dbReference type="PANTHER" id="PTHR34183">
    <property type="entry name" value="ENDOLYTIC PEPTIDOGLYCAN TRANSGLYCOSYLASE RLPA"/>
    <property type="match status" value="1"/>
</dbReference>
<dbReference type="GO" id="GO:0000270">
    <property type="term" value="P:peptidoglycan metabolic process"/>
    <property type="evidence" value="ECO:0007669"/>
    <property type="project" value="UniProtKB-UniRule"/>
</dbReference>
<feature type="chain" id="PRO_5033183011" description="Endolytic peptidoglycan transglycosylase RlpA" evidence="4">
    <location>
        <begin position="28"/>
        <end position="374"/>
    </location>
</feature>
<dbReference type="InterPro" id="IPR012997">
    <property type="entry name" value="RplA"/>
</dbReference>
<dbReference type="RefSeq" id="WP_169145833.1">
    <property type="nucleotide sequence ID" value="NZ_JABBGA010000007.1"/>
</dbReference>
<dbReference type="FunFam" id="2.40.40.10:FF:000003">
    <property type="entry name" value="Endolytic peptidoglycan transglycosylase RlpA"/>
    <property type="match status" value="1"/>
</dbReference>
<dbReference type="Gene3D" id="3.30.70.1070">
    <property type="entry name" value="Sporulation related repeat"/>
    <property type="match status" value="1"/>
</dbReference>
<comment type="caution">
    <text evidence="7">The sequence shown here is derived from an EMBL/GenBank/DDBJ whole genome shotgun (WGS) entry which is preliminary data.</text>
</comment>
<evidence type="ECO:0000256" key="1">
    <source>
        <dbReference type="ARBA" id="ARBA00022729"/>
    </source>
</evidence>
<keyword evidence="1 4" id="KW-0732">Signal</keyword>
<accession>A0A848G259</accession>
<organism evidence="7 8">
    <name type="scientific">Zoogloea dura</name>
    <dbReference type="NCBI Taxonomy" id="2728840"/>
    <lineage>
        <taxon>Bacteria</taxon>
        <taxon>Pseudomonadati</taxon>
        <taxon>Pseudomonadota</taxon>
        <taxon>Betaproteobacteria</taxon>
        <taxon>Rhodocyclales</taxon>
        <taxon>Zoogloeaceae</taxon>
        <taxon>Zoogloea</taxon>
    </lineage>
</organism>
<dbReference type="GO" id="GO:0071555">
    <property type="term" value="P:cell wall organization"/>
    <property type="evidence" value="ECO:0007669"/>
    <property type="project" value="UniProtKB-KW"/>
</dbReference>
<dbReference type="InterPro" id="IPR036908">
    <property type="entry name" value="RlpA-like_sf"/>
</dbReference>
<evidence type="ECO:0000256" key="4">
    <source>
        <dbReference type="HAMAP-Rule" id="MF_02071"/>
    </source>
</evidence>
<dbReference type="Pfam" id="PF05036">
    <property type="entry name" value="SPOR"/>
    <property type="match status" value="1"/>
</dbReference>
<dbReference type="InterPro" id="IPR009009">
    <property type="entry name" value="RlpA-like_DPBB"/>
</dbReference>
<keyword evidence="3 4" id="KW-0961">Cell wall biogenesis/degradation</keyword>
<dbReference type="CDD" id="cd22268">
    <property type="entry name" value="DPBB_RlpA-like"/>
    <property type="match status" value="1"/>
</dbReference>
<proteinExistence type="inferred from homology"/>
<gene>
    <name evidence="4" type="primary">rlpA</name>
    <name evidence="7" type="ORF">HHL15_11145</name>
</gene>
<dbReference type="Gene3D" id="2.40.40.10">
    <property type="entry name" value="RlpA-like domain"/>
    <property type="match status" value="1"/>
</dbReference>
<evidence type="ECO:0000256" key="5">
    <source>
        <dbReference type="RuleBase" id="RU003495"/>
    </source>
</evidence>
<dbReference type="EC" id="4.2.2.-" evidence="4"/>
<dbReference type="Proteomes" id="UP000580043">
    <property type="component" value="Unassembled WGS sequence"/>
</dbReference>
<dbReference type="AlphaFoldDB" id="A0A848G259"/>
<dbReference type="InterPro" id="IPR007730">
    <property type="entry name" value="SPOR-like_dom"/>
</dbReference>
<keyword evidence="8" id="KW-1185">Reference proteome</keyword>
<dbReference type="SUPFAM" id="SSF50685">
    <property type="entry name" value="Barwin-like endoglucanases"/>
    <property type="match status" value="1"/>
</dbReference>
<dbReference type="Pfam" id="PF03330">
    <property type="entry name" value="DPBB_1"/>
    <property type="match status" value="1"/>
</dbReference>
<sequence precursor="true">MTPVATHRRAGPWLAPLLSALMLAGCAVNPQNVAQSPAPFPAQARFGAFNEPVSEPAYFQAGLKPTVSGRALGSTLRFDRSLQDVDEDDGDESLSAEAPRYEKGDYSLGGGLALGNSSSAFRERGMASWYGKAFHGRKTSSGDSFDMYALTAAHPTLPIPSYVRVTNLANGRSAVVRINDRGPYHPGRIIDLSYAAAYKLGYTGQGSAQVELSLVLPEGVAMVQPGRSVPPLKRARAAQPATSLAAAKGRNTPTPAAPVAVAAAPAVPAAAPAEVRGAELAAVSQSAPVAKAAERVAAPQVFLQLGVFPSLLNAEQFKNFVEHELAWLSESVSVLAADGKYRLRVGPFPSAPEARSIAERIATTLKLKPFVVQR</sequence>
<protein>
    <recommendedName>
        <fullName evidence="4">Endolytic peptidoglycan transglycosylase RlpA</fullName>
        <ecNumber evidence="4">4.2.2.-</ecNumber>
    </recommendedName>
</protein>
<dbReference type="HAMAP" id="MF_02071">
    <property type="entry name" value="RlpA"/>
    <property type="match status" value="1"/>
</dbReference>
<feature type="signal peptide" evidence="4">
    <location>
        <begin position="1"/>
        <end position="27"/>
    </location>
</feature>
<comment type="function">
    <text evidence="4">Lytic transglycosylase with a strong preference for naked glycan strands that lack stem peptides.</text>
</comment>
<dbReference type="GO" id="GO:0042834">
    <property type="term" value="F:peptidoglycan binding"/>
    <property type="evidence" value="ECO:0007669"/>
    <property type="project" value="InterPro"/>
</dbReference>
<dbReference type="EMBL" id="JABBGA010000007">
    <property type="protein sequence ID" value="NML26298.1"/>
    <property type="molecule type" value="Genomic_DNA"/>
</dbReference>
<evidence type="ECO:0000256" key="2">
    <source>
        <dbReference type="ARBA" id="ARBA00023239"/>
    </source>
</evidence>
<evidence type="ECO:0000313" key="8">
    <source>
        <dbReference type="Proteomes" id="UP000580043"/>
    </source>
</evidence>
<dbReference type="InterPro" id="IPR034718">
    <property type="entry name" value="RlpA"/>
</dbReference>
<name>A0A848G259_9RHOO</name>
<reference evidence="7 8" key="1">
    <citation type="submission" date="2020-04" db="EMBL/GenBank/DDBJ databases">
        <title>Zoogloea sp. G-4-1-14 isolated from soil.</title>
        <authorList>
            <person name="Dahal R.H."/>
        </authorList>
    </citation>
    <scope>NUCLEOTIDE SEQUENCE [LARGE SCALE GENOMIC DNA]</scope>
    <source>
        <strain evidence="7 8">G-4-1-14</strain>
    </source>
</reference>
<comment type="similarity">
    <text evidence="4 5">Belongs to the RlpA family.</text>
</comment>
<dbReference type="SUPFAM" id="SSF110997">
    <property type="entry name" value="Sporulation related repeat"/>
    <property type="match status" value="1"/>
</dbReference>
<dbReference type="PANTHER" id="PTHR34183:SF1">
    <property type="entry name" value="ENDOLYTIC PEPTIDOGLYCAN TRANSGLYCOSYLASE RLPA"/>
    <property type="match status" value="1"/>
</dbReference>
<evidence type="ECO:0000259" key="6">
    <source>
        <dbReference type="PROSITE" id="PS51724"/>
    </source>
</evidence>
<dbReference type="GO" id="GO:0008932">
    <property type="term" value="F:lytic endotransglycosylase activity"/>
    <property type="evidence" value="ECO:0007669"/>
    <property type="project" value="UniProtKB-UniRule"/>
</dbReference>